<keyword evidence="6" id="KW-1185">Reference proteome</keyword>
<evidence type="ECO:0000313" key="5">
    <source>
        <dbReference type="EMBL" id="KAK2567342.1"/>
    </source>
</evidence>
<dbReference type="InterPro" id="IPR023779">
    <property type="entry name" value="Chromodomain_CS"/>
</dbReference>
<dbReference type="Proteomes" id="UP001249851">
    <property type="component" value="Unassembled WGS sequence"/>
</dbReference>
<dbReference type="InterPro" id="IPR052458">
    <property type="entry name" value="PcG_PRC1-like_component"/>
</dbReference>
<name>A0AAD9QU05_ACRCE</name>
<dbReference type="PANTHER" id="PTHR46389:SF3">
    <property type="entry name" value="POLYCOMB GROUP PROTEIN PC"/>
    <property type="match status" value="1"/>
</dbReference>
<comment type="subcellular location">
    <subcellularLocation>
        <location evidence="1">Nucleus</location>
    </subcellularLocation>
</comment>
<feature type="region of interest" description="Disordered" evidence="3">
    <location>
        <begin position="248"/>
        <end position="280"/>
    </location>
</feature>
<evidence type="ECO:0000259" key="4">
    <source>
        <dbReference type="PROSITE" id="PS50013"/>
    </source>
</evidence>
<dbReference type="SMART" id="SM00298">
    <property type="entry name" value="CHROMO"/>
    <property type="match status" value="1"/>
</dbReference>
<dbReference type="PANTHER" id="PTHR46389">
    <property type="entry name" value="POLYCOMB GROUP PROTEIN PC"/>
    <property type="match status" value="1"/>
</dbReference>
<feature type="compositionally biased region" description="Basic residues" evidence="3">
    <location>
        <begin position="118"/>
        <end position="129"/>
    </location>
</feature>
<dbReference type="PROSITE" id="PS50013">
    <property type="entry name" value="CHROMO_2"/>
    <property type="match status" value="1"/>
</dbReference>
<dbReference type="InterPro" id="IPR017984">
    <property type="entry name" value="Chromo_dom_subgr"/>
</dbReference>
<evidence type="ECO:0000256" key="3">
    <source>
        <dbReference type="SAM" id="MobiDB-lite"/>
    </source>
</evidence>
<reference evidence="5" key="2">
    <citation type="journal article" date="2023" name="Science">
        <title>Genomic signatures of disease resistance in endangered staghorn corals.</title>
        <authorList>
            <person name="Vollmer S.V."/>
            <person name="Selwyn J.D."/>
            <person name="Despard B.A."/>
            <person name="Roesel C.L."/>
        </authorList>
    </citation>
    <scope>NUCLEOTIDE SEQUENCE</scope>
    <source>
        <strain evidence="5">K2</strain>
    </source>
</reference>
<dbReference type="EMBL" id="JARQWQ010000014">
    <property type="protein sequence ID" value="KAK2567342.1"/>
    <property type="molecule type" value="Genomic_DNA"/>
</dbReference>
<dbReference type="InterPro" id="IPR016197">
    <property type="entry name" value="Chromo-like_dom_sf"/>
</dbReference>
<proteinExistence type="predicted"/>
<dbReference type="SUPFAM" id="SSF54160">
    <property type="entry name" value="Chromo domain-like"/>
    <property type="match status" value="1"/>
</dbReference>
<feature type="domain" description="Chromo" evidence="4">
    <location>
        <begin position="12"/>
        <end position="61"/>
    </location>
</feature>
<sequence length="331" mass="36868">MMNRAGKNNGIYAAETILKRRVREGKVEYFIKWKGYSQKYNTWEPEENVLDPRLLRAYRQRLAVNKKGKFKGKRRRMMVSTENPDEDDEQTLDVEQINDQETDSENDETSQEVLAAPIKRKRRRKKRKITKTDESISEATSQVSHESGVPPVIGANDIEPEKGGDIASVSEEKQPKSNMNSESGLAVSEKDVSVDEAPVPSSSSDLEEVKAVTSVTGTASLCIEAETTDKDIPIVTEKTVVANDKEKHPKIIPDDTPAGPTKPLAVTSRRDAPPAVPTDVKRSPLIPHYSRFEFLANSMIITDVTTERGTVTVKECSAYEGFYGPETDRPS</sequence>
<dbReference type="Pfam" id="PF00385">
    <property type="entry name" value="Chromo"/>
    <property type="match status" value="1"/>
</dbReference>
<dbReference type="PRINTS" id="PR00504">
    <property type="entry name" value="CHROMODOMAIN"/>
</dbReference>
<accession>A0AAD9QU05</accession>
<dbReference type="Pfam" id="PF17218">
    <property type="entry name" value="CBX7_C"/>
    <property type="match status" value="1"/>
</dbReference>
<dbReference type="InterPro" id="IPR023780">
    <property type="entry name" value="Chromo_domain"/>
</dbReference>
<feature type="compositionally biased region" description="Basic and acidic residues" evidence="3">
    <location>
        <begin position="159"/>
        <end position="175"/>
    </location>
</feature>
<protein>
    <submittedName>
        <fullName evidence="5">Chromobox protein-like protein 8</fullName>
    </submittedName>
</protein>
<dbReference type="GO" id="GO:0035102">
    <property type="term" value="C:PRC1 complex"/>
    <property type="evidence" value="ECO:0007669"/>
    <property type="project" value="TreeGrafter"/>
</dbReference>
<dbReference type="InterPro" id="IPR033773">
    <property type="entry name" value="CBX7_C"/>
</dbReference>
<reference evidence="5" key="1">
    <citation type="journal article" date="2023" name="G3 (Bethesda)">
        <title>Whole genome assembly and annotation of the endangered Caribbean coral Acropora cervicornis.</title>
        <authorList>
            <person name="Selwyn J.D."/>
            <person name="Vollmer S.V."/>
        </authorList>
    </citation>
    <scope>NUCLEOTIDE SEQUENCE</scope>
    <source>
        <strain evidence="5">K2</strain>
    </source>
</reference>
<gene>
    <name evidence="5" type="ORF">P5673_008138</name>
</gene>
<dbReference type="CDD" id="cd18627">
    <property type="entry name" value="CD_polycomb_like"/>
    <property type="match status" value="1"/>
</dbReference>
<evidence type="ECO:0000256" key="1">
    <source>
        <dbReference type="ARBA" id="ARBA00004123"/>
    </source>
</evidence>
<dbReference type="AlphaFoldDB" id="A0AAD9QU05"/>
<dbReference type="GO" id="GO:0000785">
    <property type="term" value="C:chromatin"/>
    <property type="evidence" value="ECO:0007669"/>
    <property type="project" value="TreeGrafter"/>
</dbReference>
<evidence type="ECO:0000313" key="6">
    <source>
        <dbReference type="Proteomes" id="UP001249851"/>
    </source>
</evidence>
<dbReference type="GO" id="GO:0003682">
    <property type="term" value="F:chromatin binding"/>
    <property type="evidence" value="ECO:0007669"/>
    <property type="project" value="TreeGrafter"/>
</dbReference>
<comment type="caution">
    <text evidence="5">The sequence shown here is derived from an EMBL/GenBank/DDBJ whole genome shotgun (WGS) entry which is preliminary data.</text>
</comment>
<organism evidence="5 6">
    <name type="scientific">Acropora cervicornis</name>
    <name type="common">Staghorn coral</name>
    <dbReference type="NCBI Taxonomy" id="6130"/>
    <lineage>
        <taxon>Eukaryota</taxon>
        <taxon>Metazoa</taxon>
        <taxon>Cnidaria</taxon>
        <taxon>Anthozoa</taxon>
        <taxon>Hexacorallia</taxon>
        <taxon>Scleractinia</taxon>
        <taxon>Astrocoeniina</taxon>
        <taxon>Acroporidae</taxon>
        <taxon>Acropora</taxon>
    </lineage>
</organism>
<dbReference type="PROSITE" id="PS00598">
    <property type="entry name" value="CHROMO_1"/>
    <property type="match status" value="1"/>
</dbReference>
<feature type="region of interest" description="Disordered" evidence="3">
    <location>
        <begin position="69"/>
        <end position="205"/>
    </location>
</feature>
<dbReference type="Gene3D" id="2.40.50.40">
    <property type="match status" value="1"/>
</dbReference>
<keyword evidence="2" id="KW-0539">Nucleus</keyword>
<evidence type="ECO:0000256" key="2">
    <source>
        <dbReference type="ARBA" id="ARBA00023242"/>
    </source>
</evidence>
<dbReference type="GO" id="GO:0000122">
    <property type="term" value="P:negative regulation of transcription by RNA polymerase II"/>
    <property type="evidence" value="ECO:0007669"/>
    <property type="project" value="TreeGrafter"/>
</dbReference>
<feature type="compositionally biased region" description="Acidic residues" evidence="3">
    <location>
        <begin position="83"/>
        <end position="110"/>
    </location>
</feature>
<dbReference type="InterPro" id="IPR000953">
    <property type="entry name" value="Chromo/chromo_shadow_dom"/>
</dbReference>